<dbReference type="AlphaFoldDB" id="A0A5B7I7X4"/>
<gene>
    <name evidence="1" type="ORF">E2C01_075203</name>
</gene>
<comment type="caution">
    <text evidence="1">The sequence shown here is derived from an EMBL/GenBank/DDBJ whole genome shotgun (WGS) entry which is preliminary data.</text>
</comment>
<accession>A0A5B7I7X4</accession>
<dbReference type="Proteomes" id="UP000324222">
    <property type="component" value="Unassembled WGS sequence"/>
</dbReference>
<dbReference type="EMBL" id="VSRR010054536">
    <property type="protein sequence ID" value="MPC80620.1"/>
    <property type="molecule type" value="Genomic_DNA"/>
</dbReference>
<keyword evidence="2" id="KW-1185">Reference proteome</keyword>
<protein>
    <submittedName>
        <fullName evidence="1">Uncharacterized protein</fullName>
    </submittedName>
</protein>
<sequence>MNKSQRYRELATSEDERVGKQACKFAVGDGATATGHWWGRWRKRPIGGRHTAHFHILSPTRSLLPSLPGAILPSLTPLRPYNLQSFKEISLRRCVLRHMSRVSLSSSGWCV</sequence>
<reference evidence="1 2" key="1">
    <citation type="submission" date="2019-05" db="EMBL/GenBank/DDBJ databases">
        <title>Another draft genome of Portunus trituberculatus and its Hox gene families provides insights of decapod evolution.</title>
        <authorList>
            <person name="Jeong J.-H."/>
            <person name="Song I."/>
            <person name="Kim S."/>
            <person name="Choi T."/>
            <person name="Kim D."/>
            <person name="Ryu S."/>
            <person name="Kim W."/>
        </authorList>
    </citation>
    <scope>NUCLEOTIDE SEQUENCE [LARGE SCALE GENOMIC DNA]</scope>
    <source>
        <tissue evidence="1">Muscle</tissue>
    </source>
</reference>
<proteinExistence type="predicted"/>
<name>A0A5B7I7X4_PORTR</name>
<evidence type="ECO:0000313" key="1">
    <source>
        <dbReference type="EMBL" id="MPC80620.1"/>
    </source>
</evidence>
<evidence type="ECO:0000313" key="2">
    <source>
        <dbReference type="Proteomes" id="UP000324222"/>
    </source>
</evidence>
<organism evidence="1 2">
    <name type="scientific">Portunus trituberculatus</name>
    <name type="common">Swimming crab</name>
    <name type="synonym">Neptunus trituberculatus</name>
    <dbReference type="NCBI Taxonomy" id="210409"/>
    <lineage>
        <taxon>Eukaryota</taxon>
        <taxon>Metazoa</taxon>
        <taxon>Ecdysozoa</taxon>
        <taxon>Arthropoda</taxon>
        <taxon>Crustacea</taxon>
        <taxon>Multicrustacea</taxon>
        <taxon>Malacostraca</taxon>
        <taxon>Eumalacostraca</taxon>
        <taxon>Eucarida</taxon>
        <taxon>Decapoda</taxon>
        <taxon>Pleocyemata</taxon>
        <taxon>Brachyura</taxon>
        <taxon>Eubrachyura</taxon>
        <taxon>Portunoidea</taxon>
        <taxon>Portunidae</taxon>
        <taxon>Portuninae</taxon>
        <taxon>Portunus</taxon>
    </lineage>
</organism>